<dbReference type="AlphaFoldDB" id="K0RY58"/>
<keyword evidence="3" id="KW-1185">Reference proteome</keyword>
<evidence type="ECO:0000256" key="1">
    <source>
        <dbReference type="SAM" id="MobiDB-lite"/>
    </source>
</evidence>
<organism evidence="2 3">
    <name type="scientific">Thalassiosira oceanica</name>
    <name type="common">Marine diatom</name>
    <dbReference type="NCBI Taxonomy" id="159749"/>
    <lineage>
        <taxon>Eukaryota</taxon>
        <taxon>Sar</taxon>
        <taxon>Stramenopiles</taxon>
        <taxon>Ochrophyta</taxon>
        <taxon>Bacillariophyta</taxon>
        <taxon>Coscinodiscophyceae</taxon>
        <taxon>Thalassiosirophycidae</taxon>
        <taxon>Thalassiosirales</taxon>
        <taxon>Thalassiosiraceae</taxon>
        <taxon>Thalassiosira</taxon>
    </lineage>
</organism>
<evidence type="ECO:0000313" key="2">
    <source>
        <dbReference type="EMBL" id="EJK51612.1"/>
    </source>
</evidence>
<gene>
    <name evidence="2" type="ORF">THAOC_29201</name>
</gene>
<feature type="compositionally biased region" description="Polar residues" evidence="1">
    <location>
        <begin position="35"/>
        <end position="48"/>
    </location>
</feature>
<feature type="region of interest" description="Disordered" evidence="1">
    <location>
        <begin position="32"/>
        <end position="75"/>
    </location>
</feature>
<accession>K0RY58</accession>
<comment type="caution">
    <text evidence="2">The sequence shown here is derived from an EMBL/GenBank/DDBJ whole genome shotgun (WGS) entry which is preliminary data.</text>
</comment>
<protein>
    <submittedName>
        <fullName evidence="2">Uncharacterized protein</fullName>
    </submittedName>
</protein>
<dbReference type="EMBL" id="AGNL01041351">
    <property type="protein sequence ID" value="EJK51612.1"/>
    <property type="molecule type" value="Genomic_DNA"/>
</dbReference>
<evidence type="ECO:0000313" key="3">
    <source>
        <dbReference type="Proteomes" id="UP000266841"/>
    </source>
</evidence>
<name>K0RY58_THAOC</name>
<proteinExistence type="predicted"/>
<sequence length="121" mass="12264">MPAGKLDRVGPLAQADAAALIGPVHLRKARDAAATGTSSGVPEATTQRRLVYPNSAPAAGGAADEMHSGHENISSGNVPSVLQRCYCYSPGLPVQDASSDASSLSEAEFFPCEGSACSTFG</sequence>
<dbReference type="Proteomes" id="UP000266841">
    <property type="component" value="Unassembled WGS sequence"/>
</dbReference>
<reference evidence="2 3" key="1">
    <citation type="journal article" date="2012" name="Genome Biol.">
        <title>Genome and low-iron response of an oceanic diatom adapted to chronic iron limitation.</title>
        <authorList>
            <person name="Lommer M."/>
            <person name="Specht M."/>
            <person name="Roy A.S."/>
            <person name="Kraemer L."/>
            <person name="Andreson R."/>
            <person name="Gutowska M.A."/>
            <person name="Wolf J."/>
            <person name="Bergner S.V."/>
            <person name="Schilhabel M.B."/>
            <person name="Klostermeier U.C."/>
            <person name="Beiko R.G."/>
            <person name="Rosenstiel P."/>
            <person name="Hippler M."/>
            <person name="Laroche J."/>
        </authorList>
    </citation>
    <scope>NUCLEOTIDE SEQUENCE [LARGE SCALE GENOMIC DNA]</scope>
    <source>
        <strain evidence="2 3">CCMP1005</strain>
    </source>
</reference>
<feature type="non-terminal residue" evidence="2">
    <location>
        <position position="121"/>
    </location>
</feature>